<accession>A0AA40KMF6</accession>
<proteinExistence type="predicted"/>
<sequence>MPFEEHHIDILDGRFPRTFVSLANWSKINVKNSPRANSLRRKSSCVQVSRSTRFLRVHGDWKLIVCVIRSLDCAAKELAFHPTARKGEAQRNGAECQNVHNGMECRIRLDSTVISKNDEIPPSRTSYPQFIRLCTDQVIQKQNKYLHAFNFKNISPP</sequence>
<dbReference type="Proteomes" id="UP001177670">
    <property type="component" value="Unassembled WGS sequence"/>
</dbReference>
<organism evidence="1 2">
    <name type="scientific">Melipona bicolor</name>
    <dbReference type="NCBI Taxonomy" id="60889"/>
    <lineage>
        <taxon>Eukaryota</taxon>
        <taxon>Metazoa</taxon>
        <taxon>Ecdysozoa</taxon>
        <taxon>Arthropoda</taxon>
        <taxon>Hexapoda</taxon>
        <taxon>Insecta</taxon>
        <taxon>Pterygota</taxon>
        <taxon>Neoptera</taxon>
        <taxon>Endopterygota</taxon>
        <taxon>Hymenoptera</taxon>
        <taxon>Apocrita</taxon>
        <taxon>Aculeata</taxon>
        <taxon>Apoidea</taxon>
        <taxon>Anthophila</taxon>
        <taxon>Apidae</taxon>
        <taxon>Melipona</taxon>
    </lineage>
</organism>
<evidence type="ECO:0000313" key="2">
    <source>
        <dbReference type="Proteomes" id="UP001177670"/>
    </source>
</evidence>
<keyword evidence="2" id="KW-1185">Reference proteome</keyword>
<gene>
    <name evidence="1" type="ORF">K0M31_005908</name>
</gene>
<reference evidence="1" key="1">
    <citation type="submission" date="2021-10" db="EMBL/GenBank/DDBJ databases">
        <title>Melipona bicolor Genome sequencing and assembly.</title>
        <authorList>
            <person name="Araujo N.S."/>
            <person name="Arias M.C."/>
        </authorList>
    </citation>
    <scope>NUCLEOTIDE SEQUENCE</scope>
    <source>
        <strain evidence="1">USP_2M_L1-L4_2017</strain>
        <tissue evidence="1">Whole body</tissue>
    </source>
</reference>
<dbReference type="EMBL" id="JAHYIQ010000016">
    <property type="protein sequence ID" value="KAK1125549.1"/>
    <property type="molecule type" value="Genomic_DNA"/>
</dbReference>
<protein>
    <submittedName>
        <fullName evidence="1">Uncharacterized protein</fullName>
    </submittedName>
</protein>
<comment type="caution">
    <text evidence="1">The sequence shown here is derived from an EMBL/GenBank/DDBJ whole genome shotgun (WGS) entry which is preliminary data.</text>
</comment>
<evidence type="ECO:0000313" key="1">
    <source>
        <dbReference type="EMBL" id="KAK1125549.1"/>
    </source>
</evidence>
<name>A0AA40KMF6_9HYME</name>
<dbReference type="AlphaFoldDB" id="A0AA40KMF6"/>